<evidence type="ECO:0000259" key="7">
    <source>
        <dbReference type="SMART" id="SM00905"/>
    </source>
</evidence>
<comment type="pathway">
    <text evidence="2 6">Cofactor biosynthesis; tetrahydrofolate biosynthesis; 2-amino-4-hydroxy-6-hydroxymethyl-7,8-dihydropteridine diphosphate from 7,8-dihydroneopterin triphosphate: step 3/4.</text>
</comment>
<dbReference type="EMBL" id="UGTF01000002">
    <property type="protein sequence ID" value="SUB88817.1"/>
    <property type="molecule type" value="Genomic_DNA"/>
</dbReference>
<keyword evidence="4 6" id="KW-0289">Folate biosynthesis</keyword>
<reference evidence="9 11" key="2">
    <citation type="submission" date="2018-06" db="EMBL/GenBank/DDBJ databases">
        <authorList>
            <consortium name="Pathogen Informatics"/>
            <person name="Doyle S."/>
        </authorList>
    </citation>
    <scope>NUCLEOTIDE SEQUENCE [LARGE SCALE GENOMIC DNA]</scope>
    <source>
        <strain evidence="9 11">NCTC11632</strain>
    </source>
</reference>
<accession>A0A0A2E9U1</accession>
<gene>
    <name evidence="9" type="primary">folB</name>
    <name evidence="8" type="ORF">HQ47_05995</name>
    <name evidence="9" type="ORF">NCTC11632_00894</name>
</gene>
<dbReference type="EC" id="4.1.2.25" evidence="6"/>
<evidence type="ECO:0000256" key="6">
    <source>
        <dbReference type="RuleBase" id="RU362079"/>
    </source>
</evidence>
<dbReference type="AlphaFoldDB" id="A0A0A2E9U1"/>
<evidence type="ECO:0000256" key="1">
    <source>
        <dbReference type="ARBA" id="ARBA00001353"/>
    </source>
</evidence>
<comment type="function">
    <text evidence="6">Catalyzes the conversion of 7,8-dihydroneopterin to 6-hydroxymethyl-7,8-dihydropterin.</text>
</comment>
<evidence type="ECO:0000313" key="10">
    <source>
        <dbReference type="Proteomes" id="UP000030103"/>
    </source>
</evidence>
<evidence type="ECO:0000313" key="8">
    <source>
        <dbReference type="EMBL" id="KGN74210.1"/>
    </source>
</evidence>
<reference evidence="8 10" key="1">
    <citation type="submission" date="2014-09" db="EMBL/GenBank/DDBJ databases">
        <title>Draft Genome Sequence of Porphyromonas macacae COT-192_OH2859.</title>
        <authorList>
            <person name="Wallis C."/>
            <person name="Deusch O."/>
            <person name="O'Flynn C."/>
            <person name="Davis I."/>
            <person name="Horsfall A."/>
            <person name="Kirkwood N."/>
            <person name="Harris S."/>
            <person name="Eisen J.A."/>
            <person name="Coil D.A."/>
            <person name="Darling A.E."/>
            <person name="Jospin G."/>
            <person name="Alexiev A."/>
        </authorList>
    </citation>
    <scope>NUCLEOTIDE SEQUENCE [LARGE SCALE GENOMIC DNA]</scope>
    <source>
        <strain evidence="10">COT-192 OH2859</strain>
        <strain evidence="8">COT-192_OH2859</strain>
    </source>
</reference>
<feature type="domain" description="Dihydroneopterin aldolase/epimerase" evidence="7">
    <location>
        <begin position="3"/>
        <end position="116"/>
    </location>
</feature>
<dbReference type="InterPro" id="IPR006157">
    <property type="entry name" value="FolB_dom"/>
</dbReference>
<evidence type="ECO:0000256" key="2">
    <source>
        <dbReference type="ARBA" id="ARBA00005013"/>
    </source>
</evidence>
<name>A0A0A2E9U1_9PORP</name>
<dbReference type="GO" id="GO:0005737">
    <property type="term" value="C:cytoplasm"/>
    <property type="evidence" value="ECO:0007669"/>
    <property type="project" value="TreeGrafter"/>
</dbReference>
<dbReference type="Pfam" id="PF02152">
    <property type="entry name" value="FolB"/>
    <property type="match status" value="1"/>
</dbReference>
<dbReference type="PANTHER" id="PTHR42844:SF1">
    <property type="entry name" value="DIHYDRONEOPTERIN ALDOLASE 1-RELATED"/>
    <property type="match status" value="1"/>
</dbReference>
<dbReference type="UniPathway" id="UPA00077">
    <property type="reaction ID" value="UER00154"/>
</dbReference>
<dbReference type="InterPro" id="IPR043133">
    <property type="entry name" value="GTP-CH-I_C/QueF"/>
</dbReference>
<dbReference type="Gene3D" id="3.30.1130.10">
    <property type="match status" value="1"/>
</dbReference>
<dbReference type="GO" id="GO:0046656">
    <property type="term" value="P:folic acid biosynthetic process"/>
    <property type="evidence" value="ECO:0007669"/>
    <property type="project" value="UniProtKB-UniRule"/>
</dbReference>
<dbReference type="GO" id="GO:0046654">
    <property type="term" value="P:tetrahydrofolate biosynthetic process"/>
    <property type="evidence" value="ECO:0007669"/>
    <property type="project" value="UniProtKB-UniRule"/>
</dbReference>
<dbReference type="SUPFAM" id="SSF55620">
    <property type="entry name" value="Tetrahydrobiopterin biosynthesis enzymes-like"/>
    <property type="match status" value="1"/>
</dbReference>
<evidence type="ECO:0000256" key="5">
    <source>
        <dbReference type="ARBA" id="ARBA00023239"/>
    </source>
</evidence>
<evidence type="ECO:0000313" key="9">
    <source>
        <dbReference type="EMBL" id="SUB88817.1"/>
    </source>
</evidence>
<dbReference type="Proteomes" id="UP000030103">
    <property type="component" value="Unassembled WGS sequence"/>
</dbReference>
<dbReference type="SMART" id="SM00905">
    <property type="entry name" value="FolB"/>
    <property type="match status" value="1"/>
</dbReference>
<comment type="catalytic activity">
    <reaction evidence="1 6">
        <text>7,8-dihydroneopterin = 6-hydroxymethyl-7,8-dihydropterin + glycolaldehyde</text>
        <dbReference type="Rhea" id="RHEA:10540"/>
        <dbReference type="ChEBI" id="CHEBI:17001"/>
        <dbReference type="ChEBI" id="CHEBI:17071"/>
        <dbReference type="ChEBI" id="CHEBI:44841"/>
        <dbReference type="EC" id="4.1.2.25"/>
    </reaction>
</comment>
<organism evidence="8 10">
    <name type="scientific">Porphyromonas macacae</name>
    <dbReference type="NCBI Taxonomy" id="28115"/>
    <lineage>
        <taxon>Bacteria</taxon>
        <taxon>Pseudomonadati</taxon>
        <taxon>Bacteroidota</taxon>
        <taxon>Bacteroidia</taxon>
        <taxon>Bacteroidales</taxon>
        <taxon>Porphyromonadaceae</taxon>
        <taxon>Porphyromonas</taxon>
    </lineage>
</organism>
<dbReference type="PANTHER" id="PTHR42844">
    <property type="entry name" value="DIHYDRONEOPTERIN ALDOLASE 1-RELATED"/>
    <property type="match status" value="1"/>
</dbReference>
<dbReference type="NCBIfam" id="TIGR00526">
    <property type="entry name" value="folB_dom"/>
    <property type="match status" value="1"/>
</dbReference>
<evidence type="ECO:0000256" key="4">
    <source>
        <dbReference type="ARBA" id="ARBA00022909"/>
    </source>
</evidence>
<evidence type="ECO:0000313" key="11">
    <source>
        <dbReference type="Proteomes" id="UP000254156"/>
    </source>
</evidence>
<sequence>MQIELKQMKFYAYHGVMEQERKVGNNFLVDIGLETDAEQSVISDDLSDTISYADVFQIVQAEMQIPSKLLEHVCGRIISAIHERWETQVRSVDVRLAKLNPPFGGDVKEAAVRIKRVFQSV</sequence>
<comment type="similarity">
    <text evidence="3 6">Belongs to the DHNA family.</text>
</comment>
<keyword evidence="10" id="KW-1185">Reference proteome</keyword>
<dbReference type="STRING" id="28115.HQ47_05995"/>
<dbReference type="EMBL" id="JRFA01000015">
    <property type="protein sequence ID" value="KGN74210.1"/>
    <property type="molecule type" value="Genomic_DNA"/>
</dbReference>
<dbReference type="NCBIfam" id="TIGR00525">
    <property type="entry name" value="folB"/>
    <property type="match status" value="1"/>
</dbReference>
<protein>
    <recommendedName>
        <fullName evidence="6">7,8-dihydroneopterin aldolase</fullName>
        <ecNumber evidence="6">4.1.2.25</ecNumber>
    </recommendedName>
</protein>
<dbReference type="Proteomes" id="UP000254156">
    <property type="component" value="Unassembled WGS sequence"/>
</dbReference>
<keyword evidence="5 6" id="KW-0456">Lyase</keyword>
<dbReference type="InterPro" id="IPR006156">
    <property type="entry name" value="Dihydroneopterin_aldolase"/>
</dbReference>
<proteinExistence type="inferred from homology"/>
<evidence type="ECO:0000256" key="3">
    <source>
        <dbReference type="ARBA" id="ARBA00005708"/>
    </source>
</evidence>
<dbReference type="RefSeq" id="WP_036853201.1">
    <property type="nucleotide sequence ID" value="NZ_JASBZX010000003.1"/>
</dbReference>
<dbReference type="eggNOG" id="COG1539">
    <property type="taxonomic scope" value="Bacteria"/>
</dbReference>
<dbReference type="GO" id="GO:0004150">
    <property type="term" value="F:dihydroneopterin aldolase activity"/>
    <property type="evidence" value="ECO:0007669"/>
    <property type="project" value="UniProtKB-UniRule"/>
</dbReference>